<comment type="caution">
    <text evidence="1">The sequence shown here is derived from an EMBL/GenBank/DDBJ whole genome shotgun (WGS) entry which is preliminary data.</text>
</comment>
<dbReference type="eggNOG" id="ENOG5032GID">
    <property type="taxonomic scope" value="Bacteria"/>
</dbReference>
<dbReference type="AlphaFoldDB" id="I2NLP1"/>
<reference evidence="1 2" key="1">
    <citation type="submission" date="2012-04" db="EMBL/GenBank/DDBJ databases">
        <authorList>
            <person name="Harkins D.M."/>
            <person name="Madupu R."/>
            <person name="Durkin A.S."/>
            <person name="Torralba M."/>
            <person name="Methe B."/>
            <person name="Sutton G.G."/>
            <person name="Nelson K.E."/>
        </authorList>
    </citation>
    <scope>NUCLEOTIDE SEQUENCE [LARGE SCALE GENOMIC DNA]</scope>
    <source>
        <strain evidence="1 2">HK411</strain>
    </source>
</reference>
<protein>
    <submittedName>
        <fullName evidence="1">Uncharacterized protein</fullName>
    </submittedName>
</protein>
<sequence>MKVKCSACGALHSLDALIANQAASEALNAALMVSGELGEALIRYLGLFRPAKSSLTFDRVATLLGELTPMIQAGKIKRDGVECAAPVEAWIYAINQMMANRQALKLPMKSHGYLLEIIASHKPVGISVVVQNSEQNRPLASNKMNAIKGALEWGKITNG</sequence>
<dbReference type="PATRIC" id="fig|1095743.3.peg.469"/>
<dbReference type="RefSeq" id="WP_005708245.1">
    <property type="nucleotide sequence ID" value="NZ_AJMU01000032.1"/>
</dbReference>
<dbReference type="EMBL" id="AJMU01000032">
    <property type="protein sequence ID" value="EIG26752.1"/>
    <property type="molecule type" value="Genomic_DNA"/>
</dbReference>
<dbReference type="Proteomes" id="UP000003345">
    <property type="component" value="Unassembled WGS sequence"/>
</dbReference>
<evidence type="ECO:0000313" key="1">
    <source>
        <dbReference type="EMBL" id="EIG26752.1"/>
    </source>
</evidence>
<accession>I2NLP1</accession>
<name>I2NLP1_9PAST</name>
<proteinExistence type="predicted"/>
<evidence type="ECO:0000313" key="2">
    <source>
        <dbReference type="Proteomes" id="UP000003345"/>
    </source>
</evidence>
<dbReference type="OrthoDB" id="6872885at2"/>
<organism evidence="1 2">
    <name type="scientific">Haemophilus paraphrohaemolyticus HK411</name>
    <dbReference type="NCBI Taxonomy" id="1095743"/>
    <lineage>
        <taxon>Bacteria</taxon>
        <taxon>Pseudomonadati</taxon>
        <taxon>Pseudomonadota</taxon>
        <taxon>Gammaproteobacteria</taxon>
        <taxon>Pasteurellales</taxon>
        <taxon>Pasteurellaceae</taxon>
        <taxon>Haemophilus</taxon>
    </lineage>
</organism>
<gene>
    <name evidence="1" type="ORF">HMPREF1054_1252</name>
</gene>